<name>A0AAE3DK50_9FIRM</name>
<protein>
    <submittedName>
        <fullName evidence="1">MBL fold metallo-hydrolase</fullName>
    </submittedName>
</protein>
<keyword evidence="2" id="KW-1185">Reference proteome</keyword>
<dbReference type="Gene3D" id="3.60.15.10">
    <property type="entry name" value="Ribonuclease Z/Hydroxyacylglutathione hydrolase-like"/>
    <property type="match status" value="1"/>
</dbReference>
<sequence>MNITYIHHSGYLLESEHAIFLFDFVEGTLPALDPEKELFVFVSHRHADHFSPRIFDLPASHAKTRFILSHDIRPNKVPESVRELVSFMKPHEVLELPLLDEKLFSLRITTFKSTDEGVAFILEVRDPLYPDNPKAIVDPHSPTVIYHAGDLNDWRWNGEPLAWNNNMSANYKRELEKIRDTGFHPDIAMIPLDGRQEDLFYLGVDEFMQIVGADWIFPMHFWEDFSVISRLKALPCSAPYRACIVDLEKKDYNL</sequence>
<evidence type="ECO:0000313" key="2">
    <source>
        <dbReference type="Proteomes" id="UP001198962"/>
    </source>
</evidence>
<organism evidence="1 2">
    <name type="scientific">Brotaphodocola catenula</name>
    <dbReference type="NCBI Taxonomy" id="2885361"/>
    <lineage>
        <taxon>Bacteria</taxon>
        <taxon>Bacillati</taxon>
        <taxon>Bacillota</taxon>
        <taxon>Clostridia</taxon>
        <taxon>Lachnospirales</taxon>
        <taxon>Lachnospiraceae</taxon>
        <taxon>Brotaphodocola</taxon>
    </lineage>
</organism>
<dbReference type="SUPFAM" id="SSF56281">
    <property type="entry name" value="Metallo-hydrolase/oxidoreductase"/>
    <property type="match status" value="1"/>
</dbReference>
<gene>
    <name evidence="1" type="ORF">LKD32_01615</name>
</gene>
<dbReference type="Proteomes" id="UP001198962">
    <property type="component" value="Unassembled WGS sequence"/>
</dbReference>
<proteinExistence type="predicted"/>
<dbReference type="InterPro" id="IPR036866">
    <property type="entry name" value="RibonucZ/Hydroxyglut_hydro"/>
</dbReference>
<dbReference type="AlphaFoldDB" id="A0AAE3DK50"/>
<comment type="caution">
    <text evidence="1">The sequence shown here is derived from an EMBL/GenBank/DDBJ whole genome shotgun (WGS) entry which is preliminary data.</text>
</comment>
<reference evidence="1" key="1">
    <citation type="submission" date="2021-10" db="EMBL/GenBank/DDBJ databases">
        <title>Anaerobic single-cell dispensing facilitates the cultivation of human gut bacteria.</title>
        <authorList>
            <person name="Afrizal A."/>
        </authorList>
    </citation>
    <scope>NUCLEOTIDE SEQUENCE</scope>
    <source>
        <strain evidence="1">CLA-AA-H274</strain>
    </source>
</reference>
<dbReference type="PANTHER" id="PTHR42967:SF1">
    <property type="entry name" value="MBL FOLD METALLO-HYDROLASE"/>
    <property type="match status" value="1"/>
</dbReference>
<dbReference type="EMBL" id="JAJEPU010000003">
    <property type="protein sequence ID" value="MCC2163591.1"/>
    <property type="molecule type" value="Genomic_DNA"/>
</dbReference>
<evidence type="ECO:0000313" key="1">
    <source>
        <dbReference type="EMBL" id="MCC2163591.1"/>
    </source>
</evidence>
<dbReference type="PANTHER" id="PTHR42967">
    <property type="entry name" value="METAL DEPENDENT HYDROLASE"/>
    <property type="match status" value="1"/>
</dbReference>
<accession>A0AAE3DK50</accession>
<dbReference type="RefSeq" id="WP_308450426.1">
    <property type="nucleotide sequence ID" value="NZ_JAJEPU010000003.1"/>
</dbReference>